<feature type="compositionally biased region" description="Low complexity" evidence="7">
    <location>
        <begin position="869"/>
        <end position="885"/>
    </location>
</feature>
<dbReference type="InterPro" id="IPR017441">
    <property type="entry name" value="Protein_kinase_ATP_BS"/>
</dbReference>
<dbReference type="InterPro" id="IPR000719">
    <property type="entry name" value="Prot_kinase_dom"/>
</dbReference>
<dbReference type="PANTHER" id="PTHR11042:SF190">
    <property type="entry name" value="MITOSIS INHIBITOR PROTEIN KINASE MIK1"/>
    <property type="match status" value="1"/>
</dbReference>
<comment type="caution">
    <text evidence="9">The sequence shown here is derived from an EMBL/GenBank/DDBJ whole genome shotgun (WGS) entry which is preliminary data.</text>
</comment>
<feature type="region of interest" description="Disordered" evidence="7">
    <location>
        <begin position="1"/>
        <end position="135"/>
    </location>
</feature>
<evidence type="ECO:0000256" key="5">
    <source>
        <dbReference type="ARBA" id="ARBA00037982"/>
    </source>
</evidence>
<dbReference type="OrthoDB" id="5337378at2759"/>
<dbReference type="SMART" id="SM00220">
    <property type="entry name" value="S_TKc"/>
    <property type="match status" value="1"/>
</dbReference>
<proteinExistence type="inferred from homology"/>
<comment type="similarity">
    <text evidence="5">Belongs to the protein kinase superfamily. Ser/Thr protein kinase family. GCN2 subfamily.</text>
</comment>
<dbReference type="InterPro" id="IPR008271">
    <property type="entry name" value="Ser/Thr_kinase_AS"/>
</dbReference>
<protein>
    <submittedName>
        <fullName evidence="9">Mitosis inhibitor kinase SWE1</fullName>
    </submittedName>
</protein>
<feature type="region of interest" description="Disordered" evidence="7">
    <location>
        <begin position="626"/>
        <end position="791"/>
    </location>
</feature>
<feature type="region of interest" description="Disordered" evidence="7">
    <location>
        <begin position="409"/>
        <end position="458"/>
    </location>
</feature>
<dbReference type="GO" id="GO:0005524">
    <property type="term" value="F:ATP binding"/>
    <property type="evidence" value="ECO:0007669"/>
    <property type="project" value="UniProtKB-UniRule"/>
</dbReference>
<feature type="region of interest" description="Disordered" evidence="7">
    <location>
        <begin position="858"/>
        <end position="927"/>
    </location>
</feature>
<feature type="compositionally biased region" description="Polar residues" evidence="7">
    <location>
        <begin position="187"/>
        <end position="217"/>
    </location>
</feature>
<dbReference type="GO" id="GO:0005737">
    <property type="term" value="C:cytoplasm"/>
    <property type="evidence" value="ECO:0007669"/>
    <property type="project" value="TreeGrafter"/>
</dbReference>
<feature type="compositionally biased region" description="Polar residues" evidence="7">
    <location>
        <begin position="378"/>
        <end position="393"/>
    </location>
</feature>
<feature type="compositionally biased region" description="Acidic residues" evidence="7">
    <location>
        <begin position="148"/>
        <end position="176"/>
    </location>
</feature>
<evidence type="ECO:0000259" key="8">
    <source>
        <dbReference type="PROSITE" id="PS50011"/>
    </source>
</evidence>
<name>A0A5N5QC66_9AGAM</name>
<dbReference type="GO" id="GO:0004713">
    <property type="term" value="F:protein tyrosine kinase activity"/>
    <property type="evidence" value="ECO:0007669"/>
    <property type="project" value="TreeGrafter"/>
</dbReference>
<feature type="region of interest" description="Disordered" evidence="7">
    <location>
        <begin position="361"/>
        <end position="393"/>
    </location>
</feature>
<feature type="region of interest" description="Disordered" evidence="7">
    <location>
        <begin position="517"/>
        <end position="549"/>
    </location>
</feature>
<feature type="region of interest" description="Disordered" evidence="7">
    <location>
        <begin position="148"/>
        <end position="276"/>
    </location>
</feature>
<dbReference type="Gene3D" id="1.10.510.10">
    <property type="entry name" value="Transferase(Phosphotransferase) domain 1"/>
    <property type="match status" value="1"/>
</dbReference>
<feature type="compositionally biased region" description="Low complexity" evidence="7">
    <location>
        <begin position="447"/>
        <end position="458"/>
    </location>
</feature>
<feature type="compositionally biased region" description="Basic residues" evidence="7">
    <location>
        <begin position="765"/>
        <end position="774"/>
    </location>
</feature>
<evidence type="ECO:0000256" key="7">
    <source>
        <dbReference type="SAM" id="MobiDB-lite"/>
    </source>
</evidence>
<keyword evidence="4 6" id="KW-0067">ATP-binding</keyword>
<feature type="compositionally biased region" description="Polar residues" evidence="7">
    <location>
        <begin position="898"/>
        <end position="910"/>
    </location>
</feature>
<dbReference type="GO" id="GO:0110031">
    <property type="term" value="P:negative regulation of G2/MI transition of meiotic cell cycle"/>
    <property type="evidence" value="ECO:0007669"/>
    <property type="project" value="TreeGrafter"/>
</dbReference>
<feature type="binding site" evidence="6">
    <location>
        <position position="1024"/>
    </location>
    <ligand>
        <name>ATP</name>
        <dbReference type="ChEBI" id="CHEBI:30616"/>
    </ligand>
</feature>
<evidence type="ECO:0000256" key="4">
    <source>
        <dbReference type="ARBA" id="ARBA00022840"/>
    </source>
</evidence>
<feature type="compositionally biased region" description="Low complexity" evidence="7">
    <location>
        <begin position="942"/>
        <end position="955"/>
    </location>
</feature>
<dbReference type="SUPFAM" id="SSF56112">
    <property type="entry name" value="Protein kinase-like (PK-like)"/>
    <property type="match status" value="1"/>
</dbReference>
<dbReference type="InterPro" id="IPR011009">
    <property type="entry name" value="Kinase-like_dom_sf"/>
</dbReference>
<sequence length="1307" mass="140443">MIASTPPPCLRTPPTHQRPPHNPYRRPHMSPLRSVSTPSGGTESGTDTPMHSPSPLGQRILLDPQPRFPHVVHRPAFPPIPSPRRSSLDFGSAVGSPGPIAQRRPLTRLSSDTTFAQPLVPLSDSDSDGSDLDLDIDGESVIRGFGIDDDVEIHDADPDDSQDISIIDGEDEDDGEQSWHTAAPFTPGNSMFSGIFASHSNEVPSRSNLTRTPSSRPTILEELQPPKAKRRSLDYSIGPTAMPKLLLTPSRSRHREPAPERSSPPDTSPASPTARKFRFGLPLPRAQGAENYSWHGGVEVNSESIRKLSLMDDDYNLGSDGDSPSRMFPSAAAKGKARAWDSAGRKLKAFKYRRGIFASAAPPDSTTEISINEPVPSTDPTSPFVQPTATSNAPKDFVAPSFSISVFSPPRTSSPMKGQNKGGGGLFEREMNLSGGSGDDPETDMFPPIAASSPPPVSRRAYAPISSSVPNHPGNATFSGVGISSLLSGPLKKKFKGGAAGDESMQLEEGIRLNASAKPKTRARTMSIGRGNLPSIGIKTPGQSDDGKDADDELVTPGFLPTPASAWPDEELDLDKEIFDSMVQHTSFSVEGGGGAYIPDTPVKKAVFGQNTGGPIAMGGGAKGWMTSLPDRGGKAFGSRAPSRPSLPVGFPEFSPSSPEESPAAGRSKIINIAPEASPTMRWGPGGAGLPPINADESPSIRPRRKSGEGRPRRQSNAGDLSLNLRKNPVVDFRKSSLGDVRKHNPGDITLRKPEGVRKADKSKSPKRASHAARGRTYTNMGLGRPGARERDGIPRFLIEGENEDGEGGVKDELAGKDKGLVARPNPSNSGPLFAGTTPTFLNVGPDSFMRRASYDAVSGSDGEASVAGTPTRRGSVSGTRRGPSLPATGPRPVQPVGTRQQLPFTSSKTLPALGGPRSGASTAGRSSLPVANWRLVTPSPSLSSLASLTDTPSAPARTSHRASPILSKSRRPPQPQHQPIFEPEPTVVLGRLEREYTTVQQIGKGTFGQVLKVEKDGRLFAVKRSKPFEGVRHRRRVLEEVDILRHLVQGDKDGHPNILRFVDAWEQDGRSLILTEMCELGNLADFLMEWGERFARLDEARVWKIASDGLAYIHRMGVLHLDLKPANMFVTIEGRIRIGDFGMASRWPRLPSDADSSDGFEREGDRDYMAPEILQGVYGFEADVFSLGMTLLECAGNIIVPAMGEPWHKLRNDDLSDVELDGFSPELIDLVANMMRRDAFRRPSMDAVCAHECIARTHARMTRAIESAKKSGAEPTDVFRASPFGSEGPAFLEEVLGRANDGMDTS</sequence>
<keyword evidence="10" id="KW-1185">Reference proteome</keyword>
<dbReference type="PROSITE" id="PS00107">
    <property type="entry name" value="PROTEIN_KINASE_ATP"/>
    <property type="match status" value="1"/>
</dbReference>
<feature type="domain" description="Protein kinase" evidence="8">
    <location>
        <begin position="997"/>
        <end position="1255"/>
    </location>
</feature>
<evidence type="ECO:0000313" key="9">
    <source>
        <dbReference type="EMBL" id="KAB5589113.1"/>
    </source>
</evidence>
<feature type="compositionally biased region" description="Pro residues" evidence="7">
    <location>
        <begin position="1"/>
        <end position="22"/>
    </location>
</feature>
<keyword evidence="1" id="KW-0808">Transferase</keyword>
<evidence type="ECO:0000256" key="1">
    <source>
        <dbReference type="ARBA" id="ARBA00022679"/>
    </source>
</evidence>
<keyword evidence="3" id="KW-0418">Kinase</keyword>
<dbReference type="Pfam" id="PF00069">
    <property type="entry name" value="Pkinase"/>
    <property type="match status" value="1"/>
</dbReference>
<dbReference type="InterPro" id="IPR050339">
    <property type="entry name" value="CC_SR_Kinase"/>
</dbReference>
<reference evidence="9 10" key="1">
    <citation type="journal article" date="2019" name="Fungal Biol. Biotechnol.">
        <title>Draft genome sequence of fastidious pathogen Ceratobasidium theobromae, which causes vascular-streak dieback in Theobroma cacao.</title>
        <authorList>
            <person name="Ali S.S."/>
            <person name="Asman A."/>
            <person name="Shao J."/>
            <person name="Firmansyah A.P."/>
            <person name="Susilo A.W."/>
            <person name="Rosmana A."/>
            <person name="McMahon P."/>
            <person name="Junaid M."/>
            <person name="Guest D."/>
            <person name="Kheng T.Y."/>
            <person name="Meinhardt L.W."/>
            <person name="Bailey B.A."/>
        </authorList>
    </citation>
    <scope>NUCLEOTIDE SEQUENCE [LARGE SCALE GENOMIC DNA]</scope>
    <source>
        <strain evidence="9 10">CT2</strain>
    </source>
</reference>
<accession>A0A5N5QC66</accession>
<dbReference type="GO" id="GO:0005634">
    <property type="term" value="C:nucleus"/>
    <property type="evidence" value="ECO:0007669"/>
    <property type="project" value="TreeGrafter"/>
</dbReference>
<dbReference type="PROSITE" id="PS50011">
    <property type="entry name" value="PROTEIN_KINASE_DOM"/>
    <property type="match status" value="1"/>
</dbReference>
<feature type="compositionally biased region" description="Polar residues" evidence="7">
    <location>
        <begin position="33"/>
        <end position="51"/>
    </location>
</feature>
<feature type="compositionally biased region" description="Basic and acidic residues" evidence="7">
    <location>
        <begin position="732"/>
        <end position="764"/>
    </location>
</feature>
<evidence type="ECO:0000256" key="3">
    <source>
        <dbReference type="ARBA" id="ARBA00022777"/>
    </source>
</evidence>
<evidence type="ECO:0000256" key="2">
    <source>
        <dbReference type="ARBA" id="ARBA00022741"/>
    </source>
</evidence>
<dbReference type="EMBL" id="SSOP01000315">
    <property type="protein sequence ID" value="KAB5589113.1"/>
    <property type="molecule type" value="Genomic_DNA"/>
</dbReference>
<dbReference type="Proteomes" id="UP000383932">
    <property type="component" value="Unassembled WGS sequence"/>
</dbReference>
<feature type="compositionally biased region" description="Low complexity" evidence="7">
    <location>
        <begin position="264"/>
        <end position="274"/>
    </location>
</feature>
<evidence type="ECO:0000313" key="10">
    <source>
        <dbReference type="Proteomes" id="UP000383932"/>
    </source>
</evidence>
<evidence type="ECO:0000256" key="6">
    <source>
        <dbReference type="PROSITE-ProRule" id="PRU10141"/>
    </source>
</evidence>
<keyword evidence="2 6" id="KW-0547">Nucleotide-binding</keyword>
<dbReference type="PANTHER" id="PTHR11042">
    <property type="entry name" value="EUKARYOTIC TRANSLATION INITIATION FACTOR 2-ALPHA KINASE EIF2-ALPHA KINASE -RELATED"/>
    <property type="match status" value="1"/>
</dbReference>
<organism evidence="9 10">
    <name type="scientific">Ceratobasidium theobromae</name>
    <dbReference type="NCBI Taxonomy" id="1582974"/>
    <lineage>
        <taxon>Eukaryota</taxon>
        <taxon>Fungi</taxon>
        <taxon>Dikarya</taxon>
        <taxon>Basidiomycota</taxon>
        <taxon>Agaricomycotina</taxon>
        <taxon>Agaricomycetes</taxon>
        <taxon>Cantharellales</taxon>
        <taxon>Ceratobasidiaceae</taxon>
        <taxon>Ceratobasidium</taxon>
    </lineage>
</organism>
<feature type="compositionally biased region" description="Acidic residues" evidence="7">
    <location>
        <begin position="125"/>
        <end position="135"/>
    </location>
</feature>
<feature type="region of interest" description="Disordered" evidence="7">
    <location>
        <begin position="942"/>
        <end position="982"/>
    </location>
</feature>
<feature type="compositionally biased region" description="Low complexity" evidence="7">
    <location>
        <begin position="651"/>
        <end position="663"/>
    </location>
</feature>
<gene>
    <name evidence="9" type="ORF">CTheo_7442</name>
</gene>
<dbReference type="Gene3D" id="3.30.200.20">
    <property type="entry name" value="Phosphorylase Kinase, domain 1"/>
    <property type="match status" value="1"/>
</dbReference>
<dbReference type="PROSITE" id="PS00108">
    <property type="entry name" value="PROTEIN_KINASE_ST"/>
    <property type="match status" value="1"/>
</dbReference>